<name>A0A166GFD5_9AGAM</name>
<dbReference type="AlphaFoldDB" id="A0A166GFD5"/>
<dbReference type="Proteomes" id="UP000076532">
    <property type="component" value="Unassembled WGS sequence"/>
</dbReference>
<reference evidence="1 2" key="1">
    <citation type="journal article" date="2016" name="Mol. Biol. Evol.">
        <title>Comparative Genomics of Early-Diverging Mushroom-Forming Fungi Provides Insights into the Origins of Lignocellulose Decay Capabilities.</title>
        <authorList>
            <person name="Nagy L.G."/>
            <person name="Riley R."/>
            <person name="Tritt A."/>
            <person name="Adam C."/>
            <person name="Daum C."/>
            <person name="Floudas D."/>
            <person name="Sun H."/>
            <person name="Yadav J.S."/>
            <person name="Pangilinan J."/>
            <person name="Larsson K.H."/>
            <person name="Matsuura K."/>
            <person name="Barry K."/>
            <person name="Labutti K."/>
            <person name="Kuo R."/>
            <person name="Ohm R.A."/>
            <person name="Bhattacharya S.S."/>
            <person name="Shirouzu T."/>
            <person name="Yoshinaga Y."/>
            <person name="Martin F.M."/>
            <person name="Grigoriev I.V."/>
            <person name="Hibbett D.S."/>
        </authorList>
    </citation>
    <scope>NUCLEOTIDE SEQUENCE [LARGE SCALE GENOMIC DNA]</scope>
    <source>
        <strain evidence="1 2">CBS 109695</strain>
    </source>
</reference>
<evidence type="ECO:0000313" key="1">
    <source>
        <dbReference type="EMBL" id="KZP17776.1"/>
    </source>
</evidence>
<sequence length="244" mass="27506">MSRQSFHKLSLVALTFSGFGPKVRMKSSTRVVSSCLREHTYNTIRCEKIQQIEHHVDAITATLLFHTVSLQGVGLTKWCSALLKSNLLNTTSCQVHVIQLEVFITENVTSLLSRCSLLLPARHPIPEPFTGLHGHDSMNLLDTKCDLDSRDTMAELHMITLQLPGYIHKAHKTQLSVLYTGLLNKVNHTTLSPITTQDATTTMTTFWAVPDDVQWDEGFHAEVWVPEMHLYPEWPHNLAALSIK</sequence>
<organism evidence="1 2">
    <name type="scientific">Athelia psychrophila</name>
    <dbReference type="NCBI Taxonomy" id="1759441"/>
    <lineage>
        <taxon>Eukaryota</taxon>
        <taxon>Fungi</taxon>
        <taxon>Dikarya</taxon>
        <taxon>Basidiomycota</taxon>
        <taxon>Agaricomycotina</taxon>
        <taxon>Agaricomycetes</taxon>
        <taxon>Agaricomycetidae</taxon>
        <taxon>Atheliales</taxon>
        <taxon>Atheliaceae</taxon>
        <taxon>Athelia</taxon>
    </lineage>
</organism>
<gene>
    <name evidence="1" type="ORF">FIBSPDRAFT_894016</name>
</gene>
<keyword evidence="2" id="KW-1185">Reference proteome</keyword>
<protein>
    <submittedName>
        <fullName evidence="1">Uncharacterized protein</fullName>
    </submittedName>
</protein>
<dbReference type="EMBL" id="KV417579">
    <property type="protein sequence ID" value="KZP17776.1"/>
    <property type="molecule type" value="Genomic_DNA"/>
</dbReference>
<proteinExistence type="predicted"/>
<evidence type="ECO:0000313" key="2">
    <source>
        <dbReference type="Proteomes" id="UP000076532"/>
    </source>
</evidence>
<accession>A0A166GFD5</accession>